<proteinExistence type="inferred from homology"/>
<feature type="domain" description="Cyclin C-terminal" evidence="7">
    <location>
        <begin position="190"/>
        <end position="319"/>
    </location>
</feature>
<evidence type="ECO:0000259" key="7">
    <source>
        <dbReference type="SMART" id="SM01332"/>
    </source>
</evidence>
<dbReference type="InterPro" id="IPR036915">
    <property type="entry name" value="Cyclin-like_sf"/>
</dbReference>
<protein>
    <submittedName>
        <fullName evidence="8">Uncharacterized protein</fullName>
    </submittedName>
</protein>
<dbReference type="PROSITE" id="PS00292">
    <property type="entry name" value="CYCLINS"/>
    <property type="match status" value="1"/>
</dbReference>
<evidence type="ECO:0000256" key="2">
    <source>
        <dbReference type="ARBA" id="ARBA00022618"/>
    </source>
</evidence>
<accession>A0A835RR33</accession>
<evidence type="ECO:0000256" key="1">
    <source>
        <dbReference type="ARBA" id="ARBA00009065"/>
    </source>
</evidence>
<name>A0A835RR33_VANPL</name>
<sequence length="361" mass="39832">MASLSVSSSLYCAEDTKDIASWDIASGEDTTDDWTSFVGSSVGHKPIHDLLAAEIEHMPPSHYCSRFLSSSPDATARQDSINWILKVINFYRFSPVTAYLSVNYLDRFLSSNSVLKVAETYGGKNKIAGGWPMQLLSVACLSIAAKMEETHVPQLLDLQILDPKFVFEPKTVRRMELFVMEALRWRMRTVTPFDFLPHFAATTYPIEGYGRRTLLSRAAYIITCTHRVADFLRFRPSVLAATALICSFAEIAGPSADAITDCPMHNYDLLCVVKDEIGACQQLMSTYLLDTCPSARGPTETFPSEQTAPQSPVAVLDAAACGSCDAQKTSGVVLPANLLPAKRRRIHVSQCTDRLICRLLS</sequence>
<dbReference type="OrthoDB" id="5590282at2759"/>
<evidence type="ECO:0000313" key="9">
    <source>
        <dbReference type="Proteomes" id="UP000639772"/>
    </source>
</evidence>
<evidence type="ECO:0000313" key="8">
    <source>
        <dbReference type="EMBL" id="KAG0490683.1"/>
    </source>
</evidence>
<dbReference type="EMBL" id="JADCNM010000003">
    <property type="protein sequence ID" value="KAG0490683.1"/>
    <property type="molecule type" value="Genomic_DNA"/>
</dbReference>
<keyword evidence="2" id="KW-0132">Cell division</keyword>
<evidence type="ECO:0000256" key="3">
    <source>
        <dbReference type="ARBA" id="ARBA00023127"/>
    </source>
</evidence>
<dbReference type="Pfam" id="PF02984">
    <property type="entry name" value="Cyclin_C"/>
    <property type="match status" value="1"/>
</dbReference>
<dbReference type="PANTHER" id="PTHR10177">
    <property type="entry name" value="CYCLINS"/>
    <property type="match status" value="1"/>
</dbReference>
<dbReference type="InterPro" id="IPR048258">
    <property type="entry name" value="Cyclins_cyclin-box"/>
</dbReference>
<dbReference type="Pfam" id="PF00134">
    <property type="entry name" value="Cyclin_N"/>
    <property type="match status" value="1"/>
</dbReference>
<comment type="caution">
    <text evidence="8">The sequence shown here is derived from an EMBL/GenBank/DDBJ whole genome shotgun (WGS) entry which is preliminary data.</text>
</comment>
<dbReference type="Proteomes" id="UP000639772">
    <property type="component" value="Chromosome 3"/>
</dbReference>
<dbReference type="CDD" id="cd20543">
    <property type="entry name" value="CYCLIN_AtCycD-like_rpt1"/>
    <property type="match status" value="1"/>
</dbReference>
<dbReference type="FunFam" id="1.10.472.10:FF:000060">
    <property type="entry name" value="D6-type cyclin"/>
    <property type="match status" value="1"/>
</dbReference>
<dbReference type="InterPro" id="IPR039361">
    <property type="entry name" value="Cyclin"/>
</dbReference>
<gene>
    <name evidence="8" type="ORF">HPP92_007546</name>
</gene>
<keyword evidence="4" id="KW-0131">Cell cycle</keyword>
<feature type="domain" description="Cyclin-like" evidence="6">
    <location>
        <begin position="82"/>
        <end position="181"/>
    </location>
</feature>
<dbReference type="Gene3D" id="1.10.472.10">
    <property type="entry name" value="Cyclin-like"/>
    <property type="match status" value="2"/>
</dbReference>
<dbReference type="CDD" id="cd20544">
    <property type="entry name" value="CYCLIN_AtCycD-like_rpt2"/>
    <property type="match status" value="1"/>
</dbReference>
<evidence type="ECO:0000256" key="4">
    <source>
        <dbReference type="ARBA" id="ARBA00023306"/>
    </source>
</evidence>
<dbReference type="GO" id="GO:0051301">
    <property type="term" value="P:cell division"/>
    <property type="evidence" value="ECO:0007669"/>
    <property type="project" value="UniProtKB-KW"/>
</dbReference>
<reference evidence="8 9" key="1">
    <citation type="journal article" date="2020" name="Nat. Food">
        <title>A phased Vanilla planifolia genome enables genetic improvement of flavour and production.</title>
        <authorList>
            <person name="Hasing T."/>
            <person name="Tang H."/>
            <person name="Brym M."/>
            <person name="Khazi F."/>
            <person name="Huang T."/>
            <person name="Chambers A.H."/>
        </authorList>
    </citation>
    <scope>NUCLEOTIDE SEQUENCE [LARGE SCALE GENOMIC DNA]</scope>
    <source>
        <tissue evidence="8">Leaf</tissue>
    </source>
</reference>
<dbReference type="SMART" id="SM00385">
    <property type="entry name" value="CYCLIN"/>
    <property type="match status" value="1"/>
</dbReference>
<evidence type="ECO:0000256" key="5">
    <source>
        <dbReference type="RuleBase" id="RU000383"/>
    </source>
</evidence>
<dbReference type="SUPFAM" id="SSF47954">
    <property type="entry name" value="Cyclin-like"/>
    <property type="match status" value="1"/>
</dbReference>
<evidence type="ECO:0000259" key="6">
    <source>
        <dbReference type="SMART" id="SM00385"/>
    </source>
</evidence>
<keyword evidence="3 5" id="KW-0195">Cyclin</keyword>
<dbReference type="InterPro" id="IPR013763">
    <property type="entry name" value="Cyclin-like_dom"/>
</dbReference>
<organism evidence="8 9">
    <name type="scientific">Vanilla planifolia</name>
    <name type="common">Vanilla</name>
    <dbReference type="NCBI Taxonomy" id="51239"/>
    <lineage>
        <taxon>Eukaryota</taxon>
        <taxon>Viridiplantae</taxon>
        <taxon>Streptophyta</taxon>
        <taxon>Embryophyta</taxon>
        <taxon>Tracheophyta</taxon>
        <taxon>Spermatophyta</taxon>
        <taxon>Magnoliopsida</taxon>
        <taxon>Liliopsida</taxon>
        <taxon>Asparagales</taxon>
        <taxon>Orchidaceae</taxon>
        <taxon>Vanilloideae</taxon>
        <taxon>Vanilleae</taxon>
        <taxon>Vanilla</taxon>
    </lineage>
</organism>
<dbReference type="InterPro" id="IPR006671">
    <property type="entry name" value="Cyclin_N"/>
</dbReference>
<dbReference type="SMART" id="SM01332">
    <property type="entry name" value="Cyclin_C"/>
    <property type="match status" value="1"/>
</dbReference>
<comment type="similarity">
    <text evidence="1">Belongs to the cyclin family. Cyclin D subfamily.</text>
</comment>
<dbReference type="InterPro" id="IPR004367">
    <property type="entry name" value="Cyclin_C-dom"/>
</dbReference>
<dbReference type="AlphaFoldDB" id="A0A835RR33"/>